<keyword evidence="1" id="KW-0732">Signal</keyword>
<dbReference type="Proteomes" id="UP000010552">
    <property type="component" value="Unassembled WGS sequence"/>
</dbReference>
<dbReference type="InParanoid" id="L5KKK2"/>
<evidence type="ECO:0000256" key="1">
    <source>
        <dbReference type="SAM" id="SignalP"/>
    </source>
</evidence>
<evidence type="ECO:0000313" key="3">
    <source>
        <dbReference type="Proteomes" id="UP000010552"/>
    </source>
</evidence>
<keyword evidence="3" id="KW-1185">Reference proteome</keyword>
<feature type="chain" id="PRO_5003969370" evidence="1">
    <location>
        <begin position="20"/>
        <end position="78"/>
    </location>
</feature>
<dbReference type="AlphaFoldDB" id="L5KKK2"/>
<protein>
    <submittedName>
        <fullName evidence="2">CUB and zona pellucida-like domain-containing protein 1</fullName>
    </submittedName>
</protein>
<sequence length="78" mass="8685">MEAMRSLIPLVLLIVSCLAEFNLTQSEGKSSCRASLGGASQSEIHKAFILQLNSDEDCAWTLERPENKSTRIVFSHFQ</sequence>
<dbReference type="STRING" id="9402.L5KKK2"/>
<organism evidence="2 3">
    <name type="scientific">Pteropus alecto</name>
    <name type="common">Black flying fox</name>
    <dbReference type="NCBI Taxonomy" id="9402"/>
    <lineage>
        <taxon>Eukaryota</taxon>
        <taxon>Metazoa</taxon>
        <taxon>Chordata</taxon>
        <taxon>Craniata</taxon>
        <taxon>Vertebrata</taxon>
        <taxon>Euteleostomi</taxon>
        <taxon>Mammalia</taxon>
        <taxon>Eutheria</taxon>
        <taxon>Laurasiatheria</taxon>
        <taxon>Chiroptera</taxon>
        <taxon>Yinpterochiroptera</taxon>
        <taxon>Pteropodoidea</taxon>
        <taxon>Pteropodidae</taxon>
        <taxon>Pteropodinae</taxon>
        <taxon>Pteropus</taxon>
    </lineage>
</organism>
<feature type="signal peptide" evidence="1">
    <location>
        <begin position="1"/>
        <end position="19"/>
    </location>
</feature>
<dbReference type="PROSITE" id="PS51257">
    <property type="entry name" value="PROKAR_LIPOPROTEIN"/>
    <property type="match status" value="1"/>
</dbReference>
<reference evidence="3" key="1">
    <citation type="journal article" date="2013" name="Science">
        <title>Comparative analysis of bat genomes provides insight into the evolution of flight and immunity.</title>
        <authorList>
            <person name="Zhang G."/>
            <person name="Cowled C."/>
            <person name="Shi Z."/>
            <person name="Huang Z."/>
            <person name="Bishop-Lilly K.A."/>
            <person name="Fang X."/>
            <person name="Wynne J.W."/>
            <person name="Xiong Z."/>
            <person name="Baker M.L."/>
            <person name="Zhao W."/>
            <person name="Tachedjian M."/>
            <person name="Zhu Y."/>
            <person name="Zhou P."/>
            <person name="Jiang X."/>
            <person name="Ng J."/>
            <person name="Yang L."/>
            <person name="Wu L."/>
            <person name="Xiao J."/>
            <person name="Feng Y."/>
            <person name="Chen Y."/>
            <person name="Sun X."/>
            <person name="Zhang Y."/>
            <person name="Marsh G.A."/>
            <person name="Crameri G."/>
            <person name="Broder C.C."/>
            <person name="Frey K.G."/>
            <person name="Wang L.F."/>
            <person name="Wang J."/>
        </authorList>
    </citation>
    <scope>NUCLEOTIDE SEQUENCE [LARGE SCALE GENOMIC DNA]</scope>
</reference>
<dbReference type="EMBL" id="KB030668">
    <property type="protein sequence ID" value="ELK11857.1"/>
    <property type="molecule type" value="Genomic_DNA"/>
</dbReference>
<name>L5KKK2_PTEAL</name>
<accession>L5KKK2</accession>
<evidence type="ECO:0000313" key="2">
    <source>
        <dbReference type="EMBL" id="ELK11857.1"/>
    </source>
</evidence>
<proteinExistence type="predicted"/>
<gene>
    <name evidence="2" type="ORF">PAL_GLEAN10009033</name>
</gene>